<keyword evidence="4" id="KW-1185">Reference proteome</keyword>
<gene>
    <name evidence="3" type="ORF">C5167_009289</name>
</gene>
<protein>
    <submittedName>
        <fullName evidence="3">Uncharacterized protein</fullName>
    </submittedName>
</protein>
<sequence length="70" mass="7807">AKCFSFWYIVLVAARAGNPSQNPRVGPSRPVKTRARPGSMSSVQEQELPEPDHFKDVMSADDEDDDVEML</sequence>
<accession>A0A4Y7K0X4</accession>
<feature type="chain" id="PRO_5021398540" evidence="2">
    <location>
        <begin position="20"/>
        <end position="70"/>
    </location>
</feature>
<proteinExistence type="predicted"/>
<feature type="non-terminal residue" evidence="3">
    <location>
        <position position="1"/>
    </location>
</feature>
<name>A0A4Y7K0X4_PAPSO</name>
<feature type="signal peptide" evidence="2">
    <location>
        <begin position="1"/>
        <end position="19"/>
    </location>
</feature>
<feature type="region of interest" description="Disordered" evidence="1">
    <location>
        <begin position="18"/>
        <end position="70"/>
    </location>
</feature>
<evidence type="ECO:0000256" key="2">
    <source>
        <dbReference type="SAM" id="SignalP"/>
    </source>
</evidence>
<evidence type="ECO:0000313" key="4">
    <source>
        <dbReference type="Proteomes" id="UP000316621"/>
    </source>
</evidence>
<dbReference type="Gramene" id="RZC65599">
    <property type="protein sequence ID" value="RZC65599"/>
    <property type="gene ID" value="C5167_009289"/>
</dbReference>
<reference evidence="3 4" key="1">
    <citation type="journal article" date="2018" name="Science">
        <title>The opium poppy genome and morphinan production.</title>
        <authorList>
            <person name="Guo L."/>
            <person name="Winzer T."/>
            <person name="Yang X."/>
            <person name="Li Y."/>
            <person name="Ning Z."/>
            <person name="He Z."/>
            <person name="Teodor R."/>
            <person name="Lu Y."/>
            <person name="Bowser T.A."/>
            <person name="Graham I.A."/>
            <person name="Ye K."/>
        </authorList>
    </citation>
    <scope>NUCLEOTIDE SEQUENCE [LARGE SCALE GENOMIC DNA]</scope>
    <source>
        <strain evidence="4">cv. HN1</strain>
        <tissue evidence="3">Leaves</tissue>
    </source>
</reference>
<keyword evidence="2" id="KW-0732">Signal</keyword>
<feature type="compositionally biased region" description="Acidic residues" evidence="1">
    <location>
        <begin position="59"/>
        <end position="70"/>
    </location>
</feature>
<organism evidence="3 4">
    <name type="scientific">Papaver somniferum</name>
    <name type="common">Opium poppy</name>
    <dbReference type="NCBI Taxonomy" id="3469"/>
    <lineage>
        <taxon>Eukaryota</taxon>
        <taxon>Viridiplantae</taxon>
        <taxon>Streptophyta</taxon>
        <taxon>Embryophyta</taxon>
        <taxon>Tracheophyta</taxon>
        <taxon>Spermatophyta</taxon>
        <taxon>Magnoliopsida</taxon>
        <taxon>Ranunculales</taxon>
        <taxon>Papaveraceae</taxon>
        <taxon>Papaveroideae</taxon>
        <taxon>Papaver</taxon>
    </lineage>
</organism>
<evidence type="ECO:0000256" key="1">
    <source>
        <dbReference type="SAM" id="MobiDB-lite"/>
    </source>
</evidence>
<dbReference type="Proteomes" id="UP000316621">
    <property type="component" value="Chromosome 6"/>
</dbReference>
<evidence type="ECO:0000313" key="3">
    <source>
        <dbReference type="EMBL" id="RZC65599.1"/>
    </source>
</evidence>
<dbReference type="AlphaFoldDB" id="A0A4Y7K0X4"/>
<dbReference type="EMBL" id="CM010720">
    <property type="protein sequence ID" value="RZC65599.1"/>
    <property type="molecule type" value="Genomic_DNA"/>
</dbReference>